<comment type="caution">
    <text evidence="3">The sequence shown here is derived from an EMBL/GenBank/DDBJ whole genome shotgun (WGS) entry which is preliminary data.</text>
</comment>
<dbReference type="EMBL" id="JBIVPC010000027">
    <property type="protein sequence ID" value="MFJ6041384.1"/>
    <property type="molecule type" value="Genomic_DNA"/>
</dbReference>
<protein>
    <submittedName>
        <fullName evidence="3">SDR family NAD(P)-dependent oxidoreductase</fullName>
        <ecNumber evidence="3">1.1.1.-</ecNumber>
    </submittedName>
</protein>
<evidence type="ECO:0000256" key="2">
    <source>
        <dbReference type="ARBA" id="ARBA00023002"/>
    </source>
</evidence>
<evidence type="ECO:0000313" key="3">
    <source>
        <dbReference type="EMBL" id="MFJ6041384.1"/>
    </source>
</evidence>
<dbReference type="Proteomes" id="UP001617907">
    <property type="component" value="Unassembled WGS sequence"/>
</dbReference>
<keyword evidence="4" id="KW-1185">Reference proteome</keyword>
<dbReference type="PANTHER" id="PTHR43639:SF1">
    <property type="entry name" value="SHORT-CHAIN DEHYDROGENASE_REDUCTASE FAMILY PROTEIN"/>
    <property type="match status" value="1"/>
</dbReference>
<reference evidence="3 4" key="1">
    <citation type="submission" date="2024-10" db="EMBL/GenBank/DDBJ databases">
        <title>The Natural Products Discovery Center: Release of the First 8490 Sequenced Strains for Exploring Actinobacteria Biosynthetic Diversity.</title>
        <authorList>
            <person name="Kalkreuter E."/>
            <person name="Kautsar S.A."/>
            <person name="Yang D."/>
            <person name="Bader C.D."/>
            <person name="Teijaro C.N."/>
            <person name="Fluegel L."/>
            <person name="Davis C.M."/>
            <person name="Simpson J.R."/>
            <person name="Lauterbach L."/>
            <person name="Steele A.D."/>
            <person name="Gui C."/>
            <person name="Meng S."/>
            <person name="Li G."/>
            <person name="Viehrig K."/>
            <person name="Ye F."/>
            <person name="Su P."/>
            <person name="Kiefer A.F."/>
            <person name="Nichols A."/>
            <person name="Cepeda A.J."/>
            <person name="Yan W."/>
            <person name="Fan B."/>
            <person name="Jiang Y."/>
            <person name="Adhikari A."/>
            <person name="Zheng C.-J."/>
            <person name="Schuster L."/>
            <person name="Cowan T.M."/>
            <person name="Smanski M.J."/>
            <person name="Chevrette M.G."/>
            <person name="De Carvalho L.P.S."/>
            <person name="Shen B."/>
        </authorList>
    </citation>
    <scope>NUCLEOTIDE SEQUENCE [LARGE SCALE GENOMIC DNA]</scope>
    <source>
        <strain evidence="3 4">NPDC093086</strain>
    </source>
</reference>
<organism evidence="3 4">
    <name type="scientific">Streptomyces ardesiacus</name>
    <dbReference type="NCBI Taxonomy" id="285564"/>
    <lineage>
        <taxon>Bacteria</taxon>
        <taxon>Bacillati</taxon>
        <taxon>Actinomycetota</taxon>
        <taxon>Actinomycetes</taxon>
        <taxon>Kitasatosporales</taxon>
        <taxon>Streptomycetaceae</taxon>
        <taxon>Streptomyces</taxon>
    </lineage>
</organism>
<dbReference type="Pfam" id="PF13561">
    <property type="entry name" value="adh_short_C2"/>
    <property type="match status" value="1"/>
</dbReference>
<keyword evidence="2 3" id="KW-0560">Oxidoreductase</keyword>
<accession>A0ABW8HL31</accession>
<evidence type="ECO:0000256" key="1">
    <source>
        <dbReference type="ARBA" id="ARBA00006484"/>
    </source>
</evidence>
<dbReference type="SUPFAM" id="SSF51735">
    <property type="entry name" value="NAD(P)-binding Rossmann-fold domains"/>
    <property type="match status" value="1"/>
</dbReference>
<dbReference type="PANTHER" id="PTHR43639">
    <property type="entry name" value="OXIDOREDUCTASE, SHORT-CHAIN DEHYDROGENASE/REDUCTASE FAMILY (AFU_ORTHOLOGUE AFUA_5G02870)"/>
    <property type="match status" value="1"/>
</dbReference>
<evidence type="ECO:0000313" key="4">
    <source>
        <dbReference type="Proteomes" id="UP001617907"/>
    </source>
</evidence>
<dbReference type="PRINTS" id="PR00081">
    <property type="entry name" value="GDHRDH"/>
</dbReference>
<dbReference type="PRINTS" id="PR00080">
    <property type="entry name" value="SDRFAMILY"/>
</dbReference>
<dbReference type="GO" id="GO:0016491">
    <property type="term" value="F:oxidoreductase activity"/>
    <property type="evidence" value="ECO:0007669"/>
    <property type="project" value="UniProtKB-KW"/>
</dbReference>
<dbReference type="CDD" id="cd05233">
    <property type="entry name" value="SDR_c"/>
    <property type="match status" value="1"/>
</dbReference>
<proteinExistence type="inferred from homology"/>
<dbReference type="Gene3D" id="3.40.50.720">
    <property type="entry name" value="NAD(P)-binding Rossmann-like Domain"/>
    <property type="match status" value="1"/>
</dbReference>
<comment type="similarity">
    <text evidence="1">Belongs to the short-chain dehydrogenases/reductases (SDR) family.</text>
</comment>
<name>A0ABW8HL31_9ACTN</name>
<sequence>MPSRRDTAVVTGGSDGLGYAIAEALAARGADLILVGRDPHKLDRARDTLLKHGTAVHAVPADLAGPGAAAAVGEAVRARTDRVDTLVNNVGAAHFAPIEDTTPDMIDAMLHLNVKVPLLLSRALLAELRRARGSIINISSYWARKMTAGRPSAAYSATRGAINSLTMALANELGADGVRVNALAPGAVHTPTYQHSYLGPMTPQQRAAHDSGVQTAYPLGRLGAPRDVAEAAAYLAGARWTTGTVLTVDGGLTVR</sequence>
<dbReference type="InterPro" id="IPR002347">
    <property type="entry name" value="SDR_fam"/>
</dbReference>
<gene>
    <name evidence="3" type="ORF">ACIQFM_34685</name>
</gene>
<dbReference type="RefSeq" id="WP_249956329.1">
    <property type="nucleotide sequence ID" value="NZ_JAMHJP010000032.1"/>
</dbReference>
<dbReference type="InterPro" id="IPR036291">
    <property type="entry name" value="NAD(P)-bd_dom_sf"/>
</dbReference>
<dbReference type="EC" id="1.1.1.-" evidence="3"/>